<evidence type="ECO:0000256" key="1">
    <source>
        <dbReference type="ARBA" id="ARBA00022723"/>
    </source>
</evidence>
<evidence type="ECO:0000259" key="5">
    <source>
        <dbReference type="Pfam" id="PF00097"/>
    </source>
</evidence>
<accession>A0ABN7VMG5</accession>
<feature type="domain" description="Zinc finger C3HC4 RING-type" evidence="5">
    <location>
        <begin position="53"/>
        <end position="82"/>
    </location>
</feature>
<dbReference type="SUPFAM" id="SSF57850">
    <property type="entry name" value="RING/U-box"/>
    <property type="match status" value="1"/>
</dbReference>
<keyword evidence="2" id="KW-0863">Zinc-finger</keyword>
<feature type="non-terminal residue" evidence="6">
    <location>
        <position position="697"/>
    </location>
</feature>
<dbReference type="InterPro" id="IPR018957">
    <property type="entry name" value="Znf_C3HC4_RING-type"/>
</dbReference>
<sequence length="697" mass="79821">MATNLTPQNIACLETLALNILKISSLEKIASNINIPELDPCWLYNQELFLYKIKKPITLLICGHLYHHNCIESSIKINSTCPRPDCNKEIESTVVSMLGSQDINLMEMSPTIFKSPMFTQSDISKKHTNDPKLFLDKPSNKKVKKPVKKESDILEDLIKELSTEPETQVPVIRKENAISFNDLYNNITNSEMQNEIMNQDVITNYYLFGKALSERLEHHKKSNPPYASLLLVNKEVRKQIPNIMDTTLWKKVERSRKLYTLFINIGEDKIQRPGLSVRLNHPKVIISGNSIVDSIVGAFNARIDSTKRSQEHQKESDQTKRNQKRSKVTIADDNVDEIETLDNHNNRVETIDGIEIVDDHEDVLEDDESLEFDFDSVVKSLQQEPINEWKVHGINVTRKFREYQQEALETLKTTGLTWYNTYEIFVLTYKYHFTLHFRALSSIIVLGRNCPYPNFTEEEWQSITQTNKYTIHEPVMPSSVSTALHETVIKHLSGRDSYMHADETPLSRTVARTFNELRENLPDLAPQRTSEDEHCRIFLNPYISPIFLKKNNNYEVQLNRAVKGTKQRPDLSCVVDNVPLLNSEIKPMGSRPLNKKKDFSKVHLRARKTINQQLTSKGGPGETAMLLNHGDIVQTYFMDLQFDGLYRSWPFLTTKLAIDEPSLPLIESNLAHFVALEVFISLGGINIIGLGDIVGLG</sequence>
<keyword evidence="7" id="KW-1185">Reference proteome</keyword>
<name>A0ABN7VMG5_GIGMA</name>
<comment type="caution">
    <text evidence="6">The sequence shown here is derived from an EMBL/GenBank/DDBJ whole genome shotgun (WGS) entry which is preliminary data.</text>
</comment>
<dbReference type="Gene3D" id="3.30.40.10">
    <property type="entry name" value="Zinc/RING finger domain, C3HC4 (zinc finger)"/>
    <property type="match status" value="1"/>
</dbReference>
<evidence type="ECO:0000313" key="6">
    <source>
        <dbReference type="EMBL" id="CAG8785794.1"/>
    </source>
</evidence>
<dbReference type="EMBL" id="CAJVQB010017875">
    <property type="protein sequence ID" value="CAG8785794.1"/>
    <property type="molecule type" value="Genomic_DNA"/>
</dbReference>
<proteinExistence type="predicted"/>
<dbReference type="InterPro" id="IPR013083">
    <property type="entry name" value="Znf_RING/FYVE/PHD"/>
</dbReference>
<keyword evidence="1" id="KW-0479">Metal-binding</keyword>
<evidence type="ECO:0000256" key="2">
    <source>
        <dbReference type="ARBA" id="ARBA00022771"/>
    </source>
</evidence>
<protein>
    <submittedName>
        <fullName evidence="6">17919_t:CDS:1</fullName>
    </submittedName>
</protein>
<keyword evidence="3" id="KW-0862">Zinc</keyword>
<reference evidence="6 7" key="1">
    <citation type="submission" date="2021-06" db="EMBL/GenBank/DDBJ databases">
        <authorList>
            <person name="Kallberg Y."/>
            <person name="Tangrot J."/>
            <person name="Rosling A."/>
        </authorList>
    </citation>
    <scope>NUCLEOTIDE SEQUENCE [LARGE SCALE GENOMIC DNA]</scope>
    <source>
        <strain evidence="6 7">120-4 pot B 10/14</strain>
    </source>
</reference>
<feature type="region of interest" description="Disordered" evidence="4">
    <location>
        <begin position="305"/>
        <end position="328"/>
    </location>
</feature>
<dbReference type="Proteomes" id="UP000789901">
    <property type="component" value="Unassembled WGS sequence"/>
</dbReference>
<organism evidence="6 7">
    <name type="scientific">Gigaspora margarita</name>
    <dbReference type="NCBI Taxonomy" id="4874"/>
    <lineage>
        <taxon>Eukaryota</taxon>
        <taxon>Fungi</taxon>
        <taxon>Fungi incertae sedis</taxon>
        <taxon>Mucoromycota</taxon>
        <taxon>Glomeromycotina</taxon>
        <taxon>Glomeromycetes</taxon>
        <taxon>Diversisporales</taxon>
        <taxon>Gigasporaceae</taxon>
        <taxon>Gigaspora</taxon>
    </lineage>
</organism>
<dbReference type="Pfam" id="PF00097">
    <property type="entry name" value="zf-C3HC4"/>
    <property type="match status" value="1"/>
</dbReference>
<gene>
    <name evidence="6" type="ORF">GMARGA_LOCUS20413</name>
</gene>
<evidence type="ECO:0000256" key="4">
    <source>
        <dbReference type="SAM" id="MobiDB-lite"/>
    </source>
</evidence>
<feature type="compositionally biased region" description="Basic and acidic residues" evidence="4">
    <location>
        <begin position="305"/>
        <end position="320"/>
    </location>
</feature>
<evidence type="ECO:0000313" key="7">
    <source>
        <dbReference type="Proteomes" id="UP000789901"/>
    </source>
</evidence>
<evidence type="ECO:0000256" key="3">
    <source>
        <dbReference type="ARBA" id="ARBA00022833"/>
    </source>
</evidence>